<dbReference type="EMBL" id="FNBD01000001">
    <property type="protein sequence ID" value="SDE42184.1"/>
    <property type="molecule type" value="Genomic_DNA"/>
</dbReference>
<reference evidence="2" key="1">
    <citation type="submission" date="2016-10" db="EMBL/GenBank/DDBJ databases">
        <authorList>
            <person name="Varghese N."/>
            <person name="Submissions S."/>
        </authorList>
    </citation>
    <scope>NUCLEOTIDE SEQUENCE [LARGE SCALE GENOMIC DNA]</scope>
    <source>
        <strain evidence="2">DSM 24729</strain>
    </source>
</reference>
<organism evidence="1 2">
    <name type="scientific">Cellulophaga baltica</name>
    <dbReference type="NCBI Taxonomy" id="76594"/>
    <lineage>
        <taxon>Bacteria</taxon>
        <taxon>Pseudomonadati</taxon>
        <taxon>Bacteroidota</taxon>
        <taxon>Flavobacteriia</taxon>
        <taxon>Flavobacteriales</taxon>
        <taxon>Flavobacteriaceae</taxon>
        <taxon>Cellulophaga</taxon>
    </lineage>
</organism>
<evidence type="ECO:0000313" key="1">
    <source>
        <dbReference type="EMBL" id="SDE42184.1"/>
    </source>
</evidence>
<accession>A0A1G7CRY5</accession>
<sequence length="83" mass="9853">MISMKKFIELSLGSFMISHGYDENNKEIEEHCPVQGFAKKLVAVERIKSLSEKYILTDYVDGRWIYWEYEEEYIAVKKKLLSL</sequence>
<dbReference type="Proteomes" id="UP000182114">
    <property type="component" value="Unassembled WGS sequence"/>
</dbReference>
<evidence type="ECO:0000313" key="2">
    <source>
        <dbReference type="Proteomes" id="UP000182114"/>
    </source>
</evidence>
<proteinExistence type="predicted"/>
<dbReference type="eggNOG" id="ENOG5032Z06">
    <property type="taxonomic scope" value="Bacteria"/>
</dbReference>
<protein>
    <submittedName>
        <fullName evidence="1">Uncharacterized protein</fullName>
    </submittedName>
</protein>
<gene>
    <name evidence="1" type="ORF">SAMN04487992_101107</name>
</gene>
<dbReference type="RefSeq" id="WP_259367180.1">
    <property type="nucleotide sequence ID" value="NZ_VIQP01000001.1"/>
</dbReference>
<name>A0A1G7CRY5_9FLAO</name>
<keyword evidence="2" id="KW-1185">Reference proteome</keyword>
<dbReference type="AlphaFoldDB" id="A0A1G7CRY5"/>